<dbReference type="STRING" id="7719.ENSCINP00000010596"/>
<evidence type="ECO:0000256" key="1">
    <source>
        <dbReference type="SAM" id="Coils"/>
    </source>
</evidence>
<protein>
    <submittedName>
        <fullName evidence="2">Uncharacterized LOC100183762</fullName>
    </submittedName>
</protein>
<gene>
    <name evidence="2" type="primary">LOC100183762</name>
</gene>
<proteinExistence type="predicted"/>
<evidence type="ECO:0000313" key="2">
    <source>
        <dbReference type="Ensembl" id="ENSCINP00000010596.3"/>
    </source>
</evidence>
<dbReference type="PANTHER" id="PTHR34649">
    <property type="entry name" value="CILIA- AND FLAGELLA-ASSOCIATED PROTEIN 99"/>
    <property type="match status" value="1"/>
</dbReference>
<reference evidence="2" key="2">
    <citation type="submission" date="2025-08" db="UniProtKB">
        <authorList>
            <consortium name="Ensembl"/>
        </authorList>
    </citation>
    <scope>IDENTIFICATION</scope>
</reference>
<dbReference type="RefSeq" id="NP_001180213.1">
    <property type="nucleotide sequence ID" value="NM_001193284.1"/>
</dbReference>
<reference evidence="2" key="3">
    <citation type="submission" date="2025-09" db="UniProtKB">
        <authorList>
            <consortium name="Ensembl"/>
        </authorList>
    </citation>
    <scope>IDENTIFICATION</scope>
</reference>
<dbReference type="PANTHER" id="PTHR34649:SF1">
    <property type="entry name" value="CILIA- AND FLAGELLA-ASSOCIATED PROTEIN 99"/>
    <property type="match status" value="1"/>
</dbReference>
<dbReference type="Ensembl" id="ENSCINT00000010596.3">
    <property type="protein sequence ID" value="ENSCINP00000010596.3"/>
    <property type="gene ID" value="ENSCING00000005146.3"/>
</dbReference>
<dbReference type="GeneID" id="100183762"/>
<dbReference type="HOGENOM" id="CLU_013681_1_0_1"/>
<dbReference type="OrthoDB" id="10262255at2759"/>
<accession>F6VAF3</accession>
<dbReference type="KEGG" id="cin:100183762"/>
<keyword evidence="1" id="KW-0175">Coiled coil</keyword>
<dbReference type="OMA" id="VQDGRYC"/>
<dbReference type="Proteomes" id="UP000008144">
    <property type="component" value="Unassembled WGS sequence"/>
</dbReference>
<dbReference type="InParanoid" id="F6VAF3"/>
<dbReference type="AlphaFoldDB" id="F6VAF3"/>
<dbReference type="InterPro" id="IPR039341">
    <property type="entry name" value="CFAP99"/>
</dbReference>
<name>F6VAF3_CIOIN</name>
<accession>A0A1W2W302</accession>
<organism evidence="2 3">
    <name type="scientific">Ciona intestinalis</name>
    <name type="common">Transparent sea squirt</name>
    <name type="synonym">Ascidia intestinalis</name>
    <dbReference type="NCBI Taxonomy" id="7719"/>
    <lineage>
        <taxon>Eukaryota</taxon>
        <taxon>Metazoa</taxon>
        <taxon>Chordata</taxon>
        <taxon>Tunicata</taxon>
        <taxon>Ascidiacea</taxon>
        <taxon>Phlebobranchia</taxon>
        <taxon>Cionidae</taxon>
        <taxon>Ciona</taxon>
    </lineage>
</organism>
<feature type="coiled-coil region" evidence="1">
    <location>
        <begin position="421"/>
        <end position="471"/>
    </location>
</feature>
<reference evidence="3" key="1">
    <citation type="journal article" date="2002" name="Science">
        <title>The draft genome of Ciona intestinalis: insights into chordate and vertebrate origins.</title>
        <authorList>
            <person name="Dehal P."/>
            <person name="Satou Y."/>
            <person name="Campbell R.K."/>
            <person name="Chapman J."/>
            <person name="Degnan B."/>
            <person name="De Tomaso A."/>
            <person name="Davidson B."/>
            <person name="Di Gregorio A."/>
            <person name="Gelpke M."/>
            <person name="Goodstein D.M."/>
            <person name="Harafuji N."/>
            <person name="Hastings K.E."/>
            <person name="Ho I."/>
            <person name="Hotta K."/>
            <person name="Huang W."/>
            <person name="Kawashima T."/>
            <person name="Lemaire P."/>
            <person name="Martinez D."/>
            <person name="Meinertzhagen I.A."/>
            <person name="Necula S."/>
            <person name="Nonaka M."/>
            <person name="Putnam N."/>
            <person name="Rash S."/>
            <person name="Saiga H."/>
            <person name="Satake M."/>
            <person name="Terry A."/>
            <person name="Yamada L."/>
            <person name="Wang H.G."/>
            <person name="Awazu S."/>
            <person name="Azumi K."/>
            <person name="Boore J."/>
            <person name="Branno M."/>
            <person name="Chin-Bow S."/>
            <person name="DeSantis R."/>
            <person name="Doyle S."/>
            <person name="Francino P."/>
            <person name="Keys D.N."/>
            <person name="Haga S."/>
            <person name="Hayashi H."/>
            <person name="Hino K."/>
            <person name="Imai K.S."/>
            <person name="Inaba K."/>
            <person name="Kano S."/>
            <person name="Kobayashi K."/>
            <person name="Kobayashi M."/>
            <person name="Lee B.I."/>
            <person name="Makabe K.W."/>
            <person name="Manohar C."/>
            <person name="Matassi G."/>
            <person name="Medina M."/>
            <person name="Mochizuki Y."/>
            <person name="Mount S."/>
            <person name="Morishita T."/>
            <person name="Miura S."/>
            <person name="Nakayama A."/>
            <person name="Nishizaka S."/>
            <person name="Nomoto H."/>
            <person name="Ohta F."/>
            <person name="Oishi K."/>
            <person name="Rigoutsos I."/>
            <person name="Sano M."/>
            <person name="Sasaki A."/>
            <person name="Sasakura Y."/>
            <person name="Shoguchi E."/>
            <person name="Shin-i T."/>
            <person name="Spagnuolo A."/>
            <person name="Stainier D."/>
            <person name="Suzuki M.M."/>
            <person name="Tassy O."/>
            <person name="Takatori N."/>
            <person name="Tokuoka M."/>
            <person name="Yagi K."/>
            <person name="Yoshizaki F."/>
            <person name="Wada S."/>
            <person name="Zhang C."/>
            <person name="Hyatt P.D."/>
            <person name="Larimer F."/>
            <person name="Detter C."/>
            <person name="Doggett N."/>
            <person name="Glavina T."/>
            <person name="Hawkins T."/>
            <person name="Richardson P."/>
            <person name="Lucas S."/>
            <person name="Kohara Y."/>
            <person name="Levine M."/>
            <person name="Satoh N."/>
            <person name="Rokhsar D.S."/>
        </authorList>
    </citation>
    <scope>NUCLEOTIDE SEQUENCE [LARGE SCALE GENOMIC DNA]</scope>
</reference>
<dbReference type="GeneTree" id="ENSGT00500000045231"/>
<evidence type="ECO:0000313" key="3">
    <source>
        <dbReference type="Proteomes" id="UP000008144"/>
    </source>
</evidence>
<keyword evidence="3" id="KW-1185">Reference proteome</keyword>
<sequence>MLQYKQLLQLCIKGLNSFHSESQSVEEHIKEFLKCQKGLDSDDHLFIVEVFSGCVQYQKLLQVVVDGFFCTDGLTSLKSDTSLYQILCYFLMFRLDEIRPTNFNKFLATQPTNKMHRFLNFFLKDENLFAWIYDGWCKLYESSFIDEIIKRIVRWKPELDNILIKLDAVVNNTIITKKPAKTPTKPVSFKLSQPKPRSIPLPEQIPKLPKQKPVSTKVFKEPKEIKEIEMLKQQNKVDGEMKLLEANEYQFQCANTHKSYKTCEIIKNIRDEEEKKLDFNKRNAQPAPKHKVNKPIKMNAAAILREGSLFQKKEKAELQKLENLLCGAKDESDFVNWQKSVQQEDKDKEIRETEYRRVLGKLSHEEAILARQNQIKENQVKVSQLKSESAKMMKNYLVLRLEEERHMRALVEQIIEGHHNAQDAKCKLKEYKRKIVQEVNAESREMMKTALEEAEAEMRRKTELIQHIRAAESVPITRQKLVDLTATAGHALLSEMSIAELQERLSLLREAQNAEEENRRDMIIQSKQAKNENIMETIARISVHRNELSKAASIRAEEKQLAKKERAEKLKQDKTLQYLETSLQEKKEERIRRANEAKIKPNNASAVRTRSLIREKKQLEKTRWRQLEMGQQRMAEKRTFRAPANQKNNAVVLKTTIATN</sequence>